<dbReference type="EMBL" id="UYRU01042434">
    <property type="protein sequence ID" value="VDK75446.1"/>
    <property type="molecule type" value="Genomic_DNA"/>
</dbReference>
<proteinExistence type="predicted"/>
<keyword evidence="3" id="KW-1185">Reference proteome</keyword>
<protein>
    <submittedName>
        <fullName evidence="2">Uncharacterized protein</fullName>
    </submittedName>
</protein>
<dbReference type="OrthoDB" id="10677654at2759"/>
<feature type="region of interest" description="Disordered" evidence="1">
    <location>
        <begin position="1"/>
        <end position="22"/>
    </location>
</feature>
<name>A0A3P6SKS0_DIBLA</name>
<accession>A0A3P6SKS0</accession>
<organism evidence="2 3">
    <name type="scientific">Dibothriocephalus latus</name>
    <name type="common">Fish tapeworm</name>
    <name type="synonym">Diphyllobothrium latum</name>
    <dbReference type="NCBI Taxonomy" id="60516"/>
    <lineage>
        <taxon>Eukaryota</taxon>
        <taxon>Metazoa</taxon>
        <taxon>Spiralia</taxon>
        <taxon>Lophotrochozoa</taxon>
        <taxon>Platyhelminthes</taxon>
        <taxon>Cestoda</taxon>
        <taxon>Eucestoda</taxon>
        <taxon>Diphyllobothriidea</taxon>
        <taxon>Diphyllobothriidae</taxon>
        <taxon>Dibothriocephalus</taxon>
    </lineage>
</organism>
<reference evidence="2 3" key="1">
    <citation type="submission" date="2018-11" db="EMBL/GenBank/DDBJ databases">
        <authorList>
            <consortium name="Pathogen Informatics"/>
        </authorList>
    </citation>
    <scope>NUCLEOTIDE SEQUENCE [LARGE SCALE GENOMIC DNA]</scope>
</reference>
<evidence type="ECO:0000313" key="3">
    <source>
        <dbReference type="Proteomes" id="UP000281553"/>
    </source>
</evidence>
<dbReference type="Proteomes" id="UP000281553">
    <property type="component" value="Unassembled WGS sequence"/>
</dbReference>
<gene>
    <name evidence="2" type="ORF">DILT_LOCUS2665</name>
</gene>
<sequence>MNQLKNRPMKGHFGTSTGTQRCEGFDDAVSAADERGVQGQRMAVLEMTEDLLNVLIKNGEYVQTVLMPSWGEDADLLQELQSCVASIAELRPRTINPTKIVQLLGIPLGSPVEQTVLPGGLTEEEYKSLLSSRLLSLVPRLHMRRKTTLELATSLVTRLCDATARGSALLVGSEYAGTATGCNSKSTCCVLRSRPFKRASNGFFLTFLLHYTVEQGNLLGGIRTHVNEEKLCVQPTLRQLNFEAHRES</sequence>
<evidence type="ECO:0000313" key="2">
    <source>
        <dbReference type="EMBL" id="VDK75446.1"/>
    </source>
</evidence>
<dbReference type="AlphaFoldDB" id="A0A3P6SKS0"/>
<evidence type="ECO:0000256" key="1">
    <source>
        <dbReference type="SAM" id="MobiDB-lite"/>
    </source>
</evidence>